<dbReference type="PROSITE" id="PS51257">
    <property type="entry name" value="PROKAR_LIPOPROTEIN"/>
    <property type="match status" value="1"/>
</dbReference>
<keyword evidence="5" id="KW-0564">Palmitate</keyword>
<keyword evidence="6" id="KW-0449">Lipoprotein</keyword>
<evidence type="ECO:0000256" key="1">
    <source>
        <dbReference type="ARBA" id="ARBA00010296"/>
    </source>
</evidence>
<evidence type="ECO:0000313" key="8">
    <source>
        <dbReference type="EMBL" id="SHF38033.1"/>
    </source>
</evidence>
<feature type="chain" id="PRO_5012522177" evidence="7">
    <location>
        <begin position="21"/>
        <end position="43"/>
    </location>
</feature>
<keyword evidence="3 7" id="KW-0732">Signal</keyword>
<dbReference type="InterPro" id="IPR012556">
    <property type="entry name" value="Entericidin"/>
</dbReference>
<reference evidence="8 9" key="1">
    <citation type="submission" date="2016-11" db="EMBL/GenBank/DDBJ databases">
        <authorList>
            <person name="Jaros S."/>
            <person name="Januszkiewicz K."/>
            <person name="Wedrychowicz H."/>
        </authorList>
    </citation>
    <scope>NUCLEOTIDE SEQUENCE [LARGE SCALE GENOMIC DNA]</scope>
    <source>
        <strain evidence="8 9">DSM 19980</strain>
    </source>
</reference>
<keyword evidence="4" id="KW-0472">Membrane</keyword>
<protein>
    <submittedName>
        <fullName evidence="8">Entericidin B</fullName>
    </submittedName>
</protein>
<dbReference type="RefSeq" id="WP_072823310.1">
    <property type="nucleotide sequence ID" value="NZ_FQUJ01000010.1"/>
</dbReference>
<gene>
    <name evidence="8" type="ORF">SAMN02745148_02492</name>
</gene>
<dbReference type="Proteomes" id="UP000184346">
    <property type="component" value="Unassembled WGS sequence"/>
</dbReference>
<proteinExistence type="inferred from homology"/>
<evidence type="ECO:0000256" key="6">
    <source>
        <dbReference type="ARBA" id="ARBA00023288"/>
    </source>
</evidence>
<dbReference type="STRING" id="1121942.SAMN02745148_02492"/>
<organism evidence="8 9">
    <name type="scientific">Modicisalibacter ilicicola DSM 19980</name>
    <dbReference type="NCBI Taxonomy" id="1121942"/>
    <lineage>
        <taxon>Bacteria</taxon>
        <taxon>Pseudomonadati</taxon>
        <taxon>Pseudomonadota</taxon>
        <taxon>Gammaproteobacteria</taxon>
        <taxon>Oceanospirillales</taxon>
        <taxon>Halomonadaceae</taxon>
        <taxon>Modicisalibacter</taxon>
    </lineage>
</organism>
<comment type="similarity">
    <text evidence="1">Belongs to the EcnA/EcnB lipoprotein family.</text>
</comment>
<evidence type="ECO:0000256" key="4">
    <source>
        <dbReference type="ARBA" id="ARBA00023136"/>
    </source>
</evidence>
<evidence type="ECO:0000256" key="3">
    <source>
        <dbReference type="ARBA" id="ARBA00022729"/>
    </source>
</evidence>
<evidence type="ECO:0000313" key="9">
    <source>
        <dbReference type="Proteomes" id="UP000184346"/>
    </source>
</evidence>
<dbReference type="GO" id="GO:0009636">
    <property type="term" value="P:response to toxic substance"/>
    <property type="evidence" value="ECO:0007669"/>
    <property type="project" value="InterPro"/>
</dbReference>
<keyword evidence="2" id="KW-1003">Cell membrane</keyword>
<dbReference type="GO" id="GO:0016020">
    <property type="term" value="C:membrane"/>
    <property type="evidence" value="ECO:0007669"/>
    <property type="project" value="InterPro"/>
</dbReference>
<evidence type="ECO:0000256" key="2">
    <source>
        <dbReference type="ARBA" id="ARBA00022475"/>
    </source>
</evidence>
<dbReference type="OrthoDB" id="9181810at2"/>
<dbReference type="Pfam" id="PF08085">
    <property type="entry name" value="Entericidin"/>
    <property type="match status" value="1"/>
</dbReference>
<keyword evidence="9" id="KW-1185">Reference proteome</keyword>
<evidence type="ECO:0000256" key="5">
    <source>
        <dbReference type="ARBA" id="ARBA00023139"/>
    </source>
</evidence>
<sequence length="43" mass="4488">MKRTQAVLAIVLLVMASLSGCNTIRGAGEDIERGGEAIQEKAS</sequence>
<accession>A0A1M5B6A1</accession>
<dbReference type="EMBL" id="FQUJ01000010">
    <property type="protein sequence ID" value="SHF38033.1"/>
    <property type="molecule type" value="Genomic_DNA"/>
</dbReference>
<name>A0A1M5B6A1_9GAMM</name>
<feature type="signal peptide" evidence="7">
    <location>
        <begin position="1"/>
        <end position="20"/>
    </location>
</feature>
<evidence type="ECO:0000256" key="7">
    <source>
        <dbReference type="SAM" id="SignalP"/>
    </source>
</evidence>
<dbReference type="AlphaFoldDB" id="A0A1M5B6A1"/>